<reference evidence="9 10" key="1">
    <citation type="submission" date="2019-05" db="EMBL/GenBank/DDBJ databases">
        <title>Panacibacter sp. strain 17mud1-8 Genome sequencing and assembly.</title>
        <authorList>
            <person name="Chhetri G."/>
        </authorList>
    </citation>
    <scope>NUCLEOTIDE SEQUENCE [LARGE SCALE GENOMIC DNA]</scope>
    <source>
        <strain evidence="9 10">17mud1-8</strain>
    </source>
</reference>
<comment type="caution">
    <text evidence="9">The sequence shown here is derived from an EMBL/GenBank/DDBJ whole genome shotgun (WGS) entry which is preliminary data.</text>
</comment>
<sequence length="235" mass="24845">MTPFVSEFIGTAVLLTLGDGVVANVVLAKTKGFSGGLTAITFGWSIAVFAGVLIAAKDSGAHLNPAVTLALAALHKLPWDQVPVYLAAQLLGAMAGALLVWLSYKQHFDETPDATTQLAVFCTAPSIRNATHNFITETIGTFIFMLAVLYIIPPSDSLGSLDALPVALIVLGIGLSLGGPTGYAINPARDLGPRIMHAILPIKNKRDSDWAYSWIPVIAPIIGALLAAYVYWLLH</sequence>
<dbReference type="InterPro" id="IPR023271">
    <property type="entry name" value="Aquaporin-like"/>
</dbReference>
<feature type="transmembrane region" description="Helical" evidence="8">
    <location>
        <begin position="134"/>
        <end position="152"/>
    </location>
</feature>
<dbReference type="InterPro" id="IPR000425">
    <property type="entry name" value="MIP"/>
</dbReference>
<dbReference type="PROSITE" id="PS00221">
    <property type="entry name" value="MIP"/>
    <property type="match status" value="1"/>
</dbReference>
<comment type="similarity">
    <text evidence="2 7">Belongs to the MIP/aquaporin (TC 1.A.8) family.</text>
</comment>
<dbReference type="Proteomes" id="UP000305848">
    <property type="component" value="Unassembled WGS sequence"/>
</dbReference>
<dbReference type="PANTHER" id="PTHR43829:SF9">
    <property type="entry name" value="AQUAPORIN-9"/>
    <property type="match status" value="1"/>
</dbReference>
<keyword evidence="10" id="KW-1185">Reference proteome</keyword>
<evidence type="ECO:0000256" key="2">
    <source>
        <dbReference type="ARBA" id="ARBA00006175"/>
    </source>
</evidence>
<dbReference type="GO" id="GO:0005886">
    <property type="term" value="C:plasma membrane"/>
    <property type="evidence" value="ECO:0007669"/>
    <property type="project" value="TreeGrafter"/>
</dbReference>
<dbReference type="EMBL" id="SZQL01000011">
    <property type="protein sequence ID" value="TKK67479.1"/>
    <property type="molecule type" value="Genomic_DNA"/>
</dbReference>
<evidence type="ECO:0000256" key="1">
    <source>
        <dbReference type="ARBA" id="ARBA00004141"/>
    </source>
</evidence>
<comment type="subcellular location">
    <subcellularLocation>
        <location evidence="1">Membrane</location>
        <topology evidence="1">Multi-pass membrane protein</topology>
    </subcellularLocation>
</comment>
<feature type="transmembrane region" description="Helical" evidence="8">
    <location>
        <begin position="211"/>
        <end position="234"/>
    </location>
</feature>
<dbReference type="SUPFAM" id="SSF81338">
    <property type="entry name" value="Aquaporin-like"/>
    <property type="match status" value="1"/>
</dbReference>
<evidence type="ECO:0000256" key="6">
    <source>
        <dbReference type="ARBA" id="ARBA00023136"/>
    </source>
</evidence>
<evidence type="ECO:0000256" key="7">
    <source>
        <dbReference type="RuleBase" id="RU000477"/>
    </source>
</evidence>
<evidence type="ECO:0000256" key="3">
    <source>
        <dbReference type="ARBA" id="ARBA00022448"/>
    </source>
</evidence>
<feature type="transmembrane region" description="Helical" evidence="8">
    <location>
        <begin position="33"/>
        <end position="56"/>
    </location>
</feature>
<dbReference type="NCBIfam" id="TIGR00861">
    <property type="entry name" value="MIP"/>
    <property type="match status" value="1"/>
</dbReference>
<gene>
    <name evidence="9" type="ORF">FC093_14405</name>
</gene>
<evidence type="ECO:0000256" key="4">
    <source>
        <dbReference type="ARBA" id="ARBA00022692"/>
    </source>
</evidence>
<name>A0A4U3KZZ4_9BACT</name>
<keyword evidence="4 7" id="KW-0812">Transmembrane</keyword>
<dbReference type="RefSeq" id="WP_137262496.1">
    <property type="nucleotide sequence ID" value="NZ_SZQL01000011.1"/>
</dbReference>
<evidence type="ECO:0000313" key="10">
    <source>
        <dbReference type="Proteomes" id="UP000305848"/>
    </source>
</evidence>
<organism evidence="9 10">
    <name type="scientific">Ilyomonas limi</name>
    <dbReference type="NCBI Taxonomy" id="2575867"/>
    <lineage>
        <taxon>Bacteria</taxon>
        <taxon>Pseudomonadati</taxon>
        <taxon>Bacteroidota</taxon>
        <taxon>Chitinophagia</taxon>
        <taxon>Chitinophagales</taxon>
        <taxon>Chitinophagaceae</taxon>
        <taxon>Ilyomonas</taxon>
    </lineage>
</organism>
<keyword evidence="3 7" id="KW-0813">Transport</keyword>
<proteinExistence type="inferred from homology"/>
<dbReference type="PRINTS" id="PR00783">
    <property type="entry name" value="MINTRINSICP"/>
</dbReference>
<dbReference type="AlphaFoldDB" id="A0A4U3KZZ4"/>
<protein>
    <submittedName>
        <fullName evidence="9">Aquaporin family protein</fullName>
    </submittedName>
</protein>
<evidence type="ECO:0000313" key="9">
    <source>
        <dbReference type="EMBL" id="TKK67479.1"/>
    </source>
</evidence>
<evidence type="ECO:0000256" key="5">
    <source>
        <dbReference type="ARBA" id="ARBA00022989"/>
    </source>
</evidence>
<dbReference type="Gene3D" id="1.20.1080.10">
    <property type="entry name" value="Glycerol uptake facilitator protein"/>
    <property type="match status" value="1"/>
</dbReference>
<dbReference type="OrthoDB" id="9807293at2"/>
<dbReference type="PANTHER" id="PTHR43829">
    <property type="entry name" value="AQUAPORIN OR AQUAGLYCEROPORIN RELATED"/>
    <property type="match status" value="1"/>
</dbReference>
<dbReference type="InterPro" id="IPR050363">
    <property type="entry name" value="MIP/Aquaporin"/>
</dbReference>
<evidence type="ECO:0000256" key="8">
    <source>
        <dbReference type="SAM" id="Phobius"/>
    </source>
</evidence>
<accession>A0A4U3KZZ4</accession>
<keyword evidence="5 8" id="KW-1133">Transmembrane helix</keyword>
<feature type="transmembrane region" description="Helical" evidence="8">
    <location>
        <begin position="164"/>
        <end position="185"/>
    </location>
</feature>
<keyword evidence="6 8" id="KW-0472">Membrane</keyword>
<feature type="transmembrane region" description="Helical" evidence="8">
    <location>
        <begin position="85"/>
        <end position="104"/>
    </location>
</feature>
<dbReference type="InterPro" id="IPR022357">
    <property type="entry name" value="MIP_CS"/>
</dbReference>
<dbReference type="GO" id="GO:0015254">
    <property type="term" value="F:glycerol channel activity"/>
    <property type="evidence" value="ECO:0007669"/>
    <property type="project" value="TreeGrafter"/>
</dbReference>
<dbReference type="Pfam" id="PF00230">
    <property type="entry name" value="MIP"/>
    <property type="match status" value="1"/>
</dbReference>